<evidence type="ECO:0000313" key="5">
    <source>
        <dbReference type="EMBL" id="MBM9577147.1"/>
    </source>
</evidence>
<keyword evidence="6" id="KW-1185">Reference proteome</keyword>
<comment type="caution">
    <text evidence="5">The sequence shown here is derived from an EMBL/GenBank/DDBJ whole genome shotgun (WGS) entry which is preliminary data.</text>
</comment>
<evidence type="ECO:0000313" key="6">
    <source>
        <dbReference type="Proteomes" id="UP000724686"/>
    </source>
</evidence>
<accession>A0ABS2U9V5</accession>
<feature type="domain" description="HTH araC/xylS-type" evidence="4">
    <location>
        <begin position="189"/>
        <end position="287"/>
    </location>
</feature>
<dbReference type="PROSITE" id="PS01124">
    <property type="entry name" value="HTH_ARAC_FAMILY_2"/>
    <property type="match status" value="1"/>
</dbReference>
<keyword evidence="2" id="KW-0238">DNA-binding</keyword>
<dbReference type="Proteomes" id="UP000724686">
    <property type="component" value="Unassembled WGS sequence"/>
</dbReference>
<name>A0ABS2U9V5_9LEPT</name>
<dbReference type="InterPro" id="IPR009057">
    <property type="entry name" value="Homeodomain-like_sf"/>
</dbReference>
<dbReference type="PANTHER" id="PTHR43436:SF1">
    <property type="entry name" value="TRANSCRIPTIONAL REGULATORY PROTEIN"/>
    <property type="match status" value="1"/>
</dbReference>
<dbReference type="InterPro" id="IPR018060">
    <property type="entry name" value="HTH_AraC"/>
</dbReference>
<dbReference type="Gene3D" id="1.10.10.60">
    <property type="entry name" value="Homeodomain-like"/>
    <property type="match status" value="2"/>
</dbReference>
<reference evidence="5 6" key="1">
    <citation type="submission" date="2021-02" db="EMBL/GenBank/DDBJ databases">
        <title>Leptospira ainlahdjerensis sp. nov., Leptospira ainazelensis sp. nov., Leptospira abararensis sp. nov. and Leptospira chreensis sp. nov., four new species isolated from water sources in Algeria.</title>
        <authorList>
            <person name="Amara Korba A."/>
            <person name="Kainiu M."/>
            <person name="Vincent A.T."/>
            <person name="Mariet J.-F."/>
            <person name="Veyrier F.J."/>
            <person name="Goarant C."/>
            <person name="Picardeau M."/>
        </authorList>
    </citation>
    <scope>NUCLEOTIDE SEQUENCE [LARGE SCALE GENOMIC DNA]</scope>
    <source>
        <strain evidence="5 6">201903070</strain>
    </source>
</reference>
<dbReference type="RefSeq" id="WP_205279296.1">
    <property type="nucleotide sequence ID" value="NZ_JAFFPU010000030.1"/>
</dbReference>
<dbReference type="SMART" id="SM00342">
    <property type="entry name" value="HTH_ARAC"/>
    <property type="match status" value="1"/>
</dbReference>
<dbReference type="Pfam" id="PF06719">
    <property type="entry name" value="AraC_N"/>
    <property type="match status" value="1"/>
</dbReference>
<protein>
    <submittedName>
        <fullName evidence="5">AraC family transcriptional regulator</fullName>
    </submittedName>
</protein>
<dbReference type="SUPFAM" id="SSF46689">
    <property type="entry name" value="Homeodomain-like"/>
    <property type="match status" value="2"/>
</dbReference>
<keyword evidence="1" id="KW-0805">Transcription regulation</keyword>
<evidence type="ECO:0000256" key="2">
    <source>
        <dbReference type="ARBA" id="ARBA00023125"/>
    </source>
</evidence>
<sequence>MKDPLSEISRLAAHATSQPTKTELPGVWIIQGEVPEHQLAAVYEPMIGFVVQGRKTISIGERILSLKAPSYFVITAEIPATAKVHPGKNGTPYLSVGLRLNQNSLLDLLEDIGVDQGDTGYSGEFEVCPATDDFIEVWVKMLRLLETPEHIRALAPVYEREILYRTLLGPQGWRLRKLSWSVGKAFGMHQAIRWFRENYTNPIDIKRLADKSGLGVTTFHRKFKEITGLSPIQFQKQLRLMEARKLLAFGGYPVSEAAYQVGYESASQFNREYSRFFGAPPSRDASRIRKMEDARSLERTDLAG</sequence>
<evidence type="ECO:0000256" key="3">
    <source>
        <dbReference type="ARBA" id="ARBA00023163"/>
    </source>
</evidence>
<evidence type="ECO:0000256" key="1">
    <source>
        <dbReference type="ARBA" id="ARBA00023015"/>
    </source>
</evidence>
<gene>
    <name evidence="5" type="ORF">JWG45_08270</name>
</gene>
<dbReference type="Pfam" id="PF12833">
    <property type="entry name" value="HTH_18"/>
    <property type="match status" value="1"/>
</dbReference>
<dbReference type="InterPro" id="IPR009594">
    <property type="entry name" value="Tscrpt_reg_HTH_AraC_N"/>
</dbReference>
<dbReference type="InterPro" id="IPR018062">
    <property type="entry name" value="HTH_AraC-typ_CS"/>
</dbReference>
<evidence type="ECO:0000259" key="4">
    <source>
        <dbReference type="PROSITE" id="PS01124"/>
    </source>
</evidence>
<keyword evidence="3" id="KW-0804">Transcription</keyword>
<dbReference type="PROSITE" id="PS00041">
    <property type="entry name" value="HTH_ARAC_FAMILY_1"/>
    <property type="match status" value="1"/>
</dbReference>
<organism evidence="5 6">
    <name type="scientific">Leptospira ainlahdjerensis</name>
    <dbReference type="NCBI Taxonomy" id="2810033"/>
    <lineage>
        <taxon>Bacteria</taxon>
        <taxon>Pseudomonadati</taxon>
        <taxon>Spirochaetota</taxon>
        <taxon>Spirochaetia</taxon>
        <taxon>Leptospirales</taxon>
        <taxon>Leptospiraceae</taxon>
        <taxon>Leptospira</taxon>
    </lineage>
</organism>
<dbReference type="PANTHER" id="PTHR43436">
    <property type="entry name" value="ARAC-FAMILY TRANSCRIPTIONAL REGULATOR"/>
    <property type="match status" value="1"/>
</dbReference>
<proteinExistence type="predicted"/>
<dbReference type="EMBL" id="JAFFPU010000030">
    <property type="protein sequence ID" value="MBM9577147.1"/>
    <property type="molecule type" value="Genomic_DNA"/>
</dbReference>